<evidence type="ECO:0000313" key="4">
    <source>
        <dbReference type="Proteomes" id="UP000244523"/>
    </source>
</evidence>
<organism evidence="3 4">
    <name type="scientific">Yoonia sediminilitoris</name>
    <dbReference type="NCBI Taxonomy" id="1286148"/>
    <lineage>
        <taxon>Bacteria</taxon>
        <taxon>Pseudomonadati</taxon>
        <taxon>Pseudomonadota</taxon>
        <taxon>Alphaproteobacteria</taxon>
        <taxon>Rhodobacterales</taxon>
        <taxon>Paracoccaceae</taxon>
        <taxon>Yoonia</taxon>
    </lineage>
</organism>
<dbReference type="OrthoDB" id="9805356at2"/>
<dbReference type="InterPro" id="IPR011051">
    <property type="entry name" value="RmlC_Cupin_sf"/>
</dbReference>
<dbReference type="SMART" id="SM00530">
    <property type="entry name" value="HTH_XRE"/>
    <property type="match status" value="1"/>
</dbReference>
<sequence>MKTLLSQDPHNTTQFREKQLEAAIGRQTRVLRKQRGWTIAQFASEMDVSEGMISKIENGQVSPSLSMLQVISNTLSVPLTALFQGFEEHRPVMHVKSGEGVEAERAGTRAGHHYTLLGHLGAQSSSVLVEPYLITLTETSDTFETFQHIGMEFIYMLEGEVTYRHGAETFVLRPGDSLYFDADAPHGPERLTKLPARYLSIICYSQE</sequence>
<evidence type="ECO:0000313" key="3">
    <source>
        <dbReference type="EMBL" id="PUB14266.1"/>
    </source>
</evidence>
<keyword evidence="1" id="KW-0238">DNA-binding</keyword>
<dbReference type="Gene3D" id="1.10.260.40">
    <property type="entry name" value="lambda repressor-like DNA-binding domains"/>
    <property type="match status" value="1"/>
</dbReference>
<evidence type="ECO:0000259" key="2">
    <source>
        <dbReference type="PROSITE" id="PS50943"/>
    </source>
</evidence>
<reference evidence="3 4" key="1">
    <citation type="submission" date="2018-04" db="EMBL/GenBank/DDBJ databases">
        <title>Genomic Encyclopedia of Archaeal and Bacterial Type Strains, Phase II (KMG-II): from individual species to whole genera.</title>
        <authorList>
            <person name="Goeker M."/>
        </authorList>
    </citation>
    <scope>NUCLEOTIDE SEQUENCE [LARGE SCALE GENOMIC DNA]</scope>
    <source>
        <strain evidence="3 4">DSM 29955</strain>
    </source>
</reference>
<dbReference type="InterPro" id="IPR013096">
    <property type="entry name" value="Cupin_2"/>
</dbReference>
<dbReference type="Pfam" id="PF01381">
    <property type="entry name" value="HTH_3"/>
    <property type="match status" value="1"/>
</dbReference>
<dbReference type="InterPro" id="IPR001387">
    <property type="entry name" value="Cro/C1-type_HTH"/>
</dbReference>
<dbReference type="Gene3D" id="2.60.120.10">
    <property type="entry name" value="Jelly Rolls"/>
    <property type="match status" value="1"/>
</dbReference>
<feature type="domain" description="HTH cro/C1-type" evidence="2">
    <location>
        <begin position="29"/>
        <end position="82"/>
    </location>
</feature>
<dbReference type="CDD" id="cd02209">
    <property type="entry name" value="cupin_XRE_C"/>
    <property type="match status" value="1"/>
</dbReference>
<comment type="caution">
    <text evidence="3">The sequence shown here is derived from an EMBL/GenBank/DDBJ whole genome shotgun (WGS) entry which is preliminary data.</text>
</comment>
<dbReference type="CDD" id="cd00093">
    <property type="entry name" value="HTH_XRE"/>
    <property type="match status" value="1"/>
</dbReference>
<dbReference type="Proteomes" id="UP000244523">
    <property type="component" value="Unassembled WGS sequence"/>
</dbReference>
<dbReference type="InterPro" id="IPR050807">
    <property type="entry name" value="TransReg_Diox_bact_type"/>
</dbReference>
<dbReference type="InterPro" id="IPR014710">
    <property type="entry name" value="RmlC-like_jellyroll"/>
</dbReference>
<dbReference type="RefSeq" id="WP_108386685.1">
    <property type="nucleotide sequence ID" value="NZ_QBUD01000006.1"/>
</dbReference>
<dbReference type="PANTHER" id="PTHR46797">
    <property type="entry name" value="HTH-TYPE TRANSCRIPTIONAL REGULATOR"/>
    <property type="match status" value="1"/>
</dbReference>
<protein>
    <submittedName>
        <fullName evidence="3">XRE family transcriptional regulator</fullName>
    </submittedName>
</protein>
<dbReference type="Pfam" id="PF07883">
    <property type="entry name" value="Cupin_2"/>
    <property type="match status" value="1"/>
</dbReference>
<dbReference type="InterPro" id="IPR010982">
    <property type="entry name" value="Lambda_DNA-bd_dom_sf"/>
</dbReference>
<dbReference type="GO" id="GO:0003700">
    <property type="term" value="F:DNA-binding transcription factor activity"/>
    <property type="evidence" value="ECO:0007669"/>
    <property type="project" value="TreeGrafter"/>
</dbReference>
<dbReference type="GO" id="GO:0003677">
    <property type="term" value="F:DNA binding"/>
    <property type="evidence" value="ECO:0007669"/>
    <property type="project" value="UniProtKB-KW"/>
</dbReference>
<name>A0A2T6KG01_9RHOB</name>
<dbReference type="SUPFAM" id="SSF47413">
    <property type="entry name" value="lambda repressor-like DNA-binding domains"/>
    <property type="match status" value="1"/>
</dbReference>
<dbReference type="GO" id="GO:0005829">
    <property type="term" value="C:cytosol"/>
    <property type="evidence" value="ECO:0007669"/>
    <property type="project" value="TreeGrafter"/>
</dbReference>
<dbReference type="EMBL" id="QBUD01000006">
    <property type="protein sequence ID" value="PUB14266.1"/>
    <property type="molecule type" value="Genomic_DNA"/>
</dbReference>
<dbReference type="PANTHER" id="PTHR46797:SF1">
    <property type="entry name" value="METHYLPHOSPHONATE SYNTHASE"/>
    <property type="match status" value="1"/>
</dbReference>
<keyword evidence="4" id="KW-1185">Reference proteome</keyword>
<gene>
    <name evidence="3" type="ORF">C8N45_106140</name>
</gene>
<dbReference type="SUPFAM" id="SSF51182">
    <property type="entry name" value="RmlC-like cupins"/>
    <property type="match status" value="1"/>
</dbReference>
<proteinExistence type="predicted"/>
<dbReference type="AlphaFoldDB" id="A0A2T6KG01"/>
<dbReference type="PROSITE" id="PS50943">
    <property type="entry name" value="HTH_CROC1"/>
    <property type="match status" value="1"/>
</dbReference>
<accession>A0A2T6KG01</accession>
<evidence type="ECO:0000256" key="1">
    <source>
        <dbReference type="ARBA" id="ARBA00023125"/>
    </source>
</evidence>